<dbReference type="Proteomes" id="UP000317344">
    <property type="component" value="Chromosome"/>
</dbReference>
<evidence type="ECO:0000313" key="2">
    <source>
        <dbReference type="Proteomes" id="UP000317344"/>
    </source>
</evidence>
<gene>
    <name evidence="1" type="ORF">FO059_16980</name>
</gene>
<dbReference type="OrthoDB" id="154708at2"/>
<protein>
    <submittedName>
        <fullName evidence="1">Pentapeptide repeat-containing protein</fullName>
    </submittedName>
</protein>
<sequence>MTLASHDVDLTGADLRAATLHGADLDRALFLTASQVGATLDDEHTLLPPDIDRPSHWGR</sequence>
<dbReference type="KEGG" id="toy:FO059_16980"/>
<keyword evidence="2" id="KW-1185">Reference proteome</keyword>
<accession>A0A516X8Q3</accession>
<reference evidence="1 2" key="1">
    <citation type="submission" date="2019-07" db="EMBL/GenBank/DDBJ databases">
        <title>Tomitella cavernea sp. nov., an actinomycete isolated from soil.</title>
        <authorList>
            <person name="Cheng J."/>
        </authorList>
    </citation>
    <scope>NUCLEOTIDE SEQUENCE [LARGE SCALE GENOMIC DNA]</scope>
    <source>
        <strain evidence="1 2">HY188</strain>
    </source>
</reference>
<dbReference type="RefSeq" id="WP_143910863.1">
    <property type="nucleotide sequence ID" value="NZ_CP041765.1"/>
</dbReference>
<dbReference type="InterPro" id="IPR001646">
    <property type="entry name" value="5peptide_repeat"/>
</dbReference>
<dbReference type="SUPFAM" id="SSF141571">
    <property type="entry name" value="Pentapeptide repeat-like"/>
    <property type="match status" value="1"/>
</dbReference>
<name>A0A516X8Q3_9ACTN</name>
<proteinExistence type="predicted"/>
<evidence type="ECO:0000313" key="1">
    <source>
        <dbReference type="EMBL" id="QDQ99460.1"/>
    </source>
</evidence>
<reference evidence="1 2" key="2">
    <citation type="submission" date="2019-07" db="EMBL/GenBank/DDBJ databases">
        <authorList>
            <person name="Huang Y."/>
        </authorList>
    </citation>
    <scope>NUCLEOTIDE SEQUENCE [LARGE SCALE GENOMIC DNA]</scope>
    <source>
        <strain evidence="1 2">HY188</strain>
    </source>
</reference>
<dbReference type="Pfam" id="PF00805">
    <property type="entry name" value="Pentapeptide"/>
    <property type="match status" value="1"/>
</dbReference>
<dbReference type="Gene3D" id="2.160.20.80">
    <property type="entry name" value="E3 ubiquitin-protein ligase SopA"/>
    <property type="match status" value="1"/>
</dbReference>
<dbReference type="EMBL" id="CP041765">
    <property type="protein sequence ID" value="QDQ99460.1"/>
    <property type="molecule type" value="Genomic_DNA"/>
</dbReference>
<dbReference type="AlphaFoldDB" id="A0A516X8Q3"/>
<organism evidence="1 2">
    <name type="scientific">Tomitella fengzijianii</name>
    <dbReference type="NCBI Taxonomy" id="2597660"/>
    <lineage>
        <taxon>Bacteria</taxon>
        <taxon>Bacillati</taxon>
        <taxon>Actinomycetota</taxon>
        <taxon>Actinomycetes</taxon>
        <taxon>Mycobacteriales</taxon>
        <taxon>Tomitella</taxon>
    </lineage>
</organism>